<proteinExistence type="predicted"/>
<dbReference type="AlphaFoldDB" id="A0A011NWN0"/>
<reference evidence="1 2" key="1">
    <citation type="submission" date="2014-02" db="EMBL/GenBank/DDBJ databases">
        <title>Expanding our view of genomic diversity in Candidatus Accumulibacter clades.</title>
        <authorList>
            <person name="Skennerton C.T."/>
            <person name="Barr J.J."/>
            <person name="Slater F.R."/>
            <person name="Bond P.L."/>
            <person name="Tyson G.W."/>
        </authorList>
    </citation>
    <scope>NUCLEOTIDE SEQUENCE [LARGE SCALE GENOMIC DNA]</scope>
    <source>
        <strain evidence="2">BA-92</strain>
    </source>
</reference>
<accession>A0A011NWN0</accession>
<dbReference type="STRING" id="1454003.AW10_02246"/>
<comment type="caution">
    <text evidence="1">The sequence shown here is derived from an EMBL/GenBank/DDBJ whole genome shotgun (WGS) entry which is preliminary data.</text>
</comment>
<evidence type="ECO:0000313" key="2">
    <source>
        <dbReference type="Proteomes" id="UP000021816"/>
    </source>
</evidence>
<protein>
    <submittedName>
        <fullName evidence="1">Uncharacterized protein</fullName>
    </submittedName>
</protein>
<dbReference type="EMBL" id="JEMX01000046">
    <property type="protein sequence ID" value="EXI79761.1"/>
    <property type="molecule type" value="Genomic_DNA"/>
</dbReference>
<evidence type="ECO:0000313" key="1">
    <source>
        <dbReference type="EMBL" id="EXI79761.1"/>
    </source>
</evidence>
<sequence length="38" mass="4340">MSARLVDGVAGFAYCQHCPFGVEYFPCVERLRKLPTYD</sequence>
<gene>
    <name evidence="1" type="ORF">AW10_02246</name>
</gene>
<organism evidence="1 2">
    <name type="scientific">Candidatus Accumulibacter appositus</name>
    <dbReference type="NCBI Taxonomy" id="1454003"/>
    <lineage>
        <taxon>Bacteria</taxon>
        <taxon>Pseudomonadati</taxon>
        <taxon>Pseudomonadota</taxon>
        <taxon>Betaproteobacteria</taxon>
        <taxon>Candidatus Accumulibacter</taxon>
    </lineage>
</organism>
<dbReference type="Proteomes" id="UP000021816">
    <property type="component" value="Unassembled WGS sequence"/>
</dbReference>
<name>A0A011NWN0_9PROT</name>